<sequence>MLSFLKRYFVLIVSLIYLIWPIDILPDLFGPIGLIDDAGVLLLAVIAEVVRYLRERGTKDRNG</sequence>
<feature type="transmembrane region" description="Helical" evidence="5">
    <location>
        <begin position="32"/>
        <end position="53"/>
    </location>
</feature>
<evidence type="ECO:0000259" key="6">
    <source>
        <dbReference type="Pfam" id="PF06803"/>
    </source>
</evidence>
<accession>A0A136LVY1</accession>
<feature type="domain" description="DUF1232" evidence="6">
    <location>
        <begin position="9"/>
        <end position="43"/>
    </location>
</feature>
<comment type="subcellular location">
    <subcellularLocation>
        <location evidence="1">Endomembrane system</location>
        <topology evidence="1">Multi-pass membrane protein</topology>
    </subcellularLocation>
</comment>
<organism evidence="7 8">
    <name type="scientific">candidate division WS6 bacterium OLB20</name>
    <dbReference type="NCBI Taxonomy" id="1617426"/>
    <lineage>
        <taxon>Bacteria</taxon>
        <taxon>Candidatus Dojkabacteria</taxon>
    </lineage>
</organism>
<proteinExistence type="predicted"/>
<dbReference type="Proteomes" id="UP000070457">
    <property type="component" value="Unassembled WGS sequence"/>
</dbReference>
<dbReference type="STRING" id="1617426.TR69_WS6001001429"/>
<dbReference type="InterPro" id="IPR010652">
    <property type="entry name" value="DUF1232"/>
</dbReference>
<name>A0A136LVY1_9BACT</name>
<evidence type="ECO:0000256" key="5">
    <source>
        <dbReference type="SAM" id="Phobius"/>
    </source>
</evidence>
<dbReference type="Pfam" id="PF06803">
    <property type="entry name" value="DUF1232"/>
    <property type="match status" value="1"/>
</dbReference>
<dbReference type="EMBL" id="JYNZ01000006">
    <property type="protein sequence ID" value="KXK25823.1"/>
    <property type="molecule type" value="Genomic_DNA"/>
</dbReference>
<evidence type="ECO:0000313" key="8">
    <source>
        <dbReference type="Proteomes" id="UP000070457"/>
    </source>
</evidence>
<evidence type="ECO:0000256" key="3">
    <source>
        <dbReference type="ARBA" id="ARBA00022989"/>
    </source>
</evidence>
<dbReference type="AlphaFoldDB" id="A0A136LVY1"/>
<comment type="caution">
    <text evidence="7">The sequence shown here is derived from an EMBL/GenBank/DDBJ whole genome shotgun (WGS) entry which is preliminary data.</text>
</comment>
<protein>
    <recommendedName>
        <fullName evidence="6">DUF1232 domain-containing protein</fullName>
    </recommendedName>
</protein>
<keyword evidence="3 5" id="KW-1133">Transmembrane helix</keyword>
<reference evidence="7 8" key="1">
    <citation type="submission" date="2015-02" db="EMBL/GenBank/DDBJ databases">
        <title>Improved understanding of the partial-nitritation anammox process through 23 genomes representing the majority of the microbial community.</title>
        <authorList>
            <person name="Speth D.R."/>
            <person name="In T Zandt M."/>
            <person name="Guerrero Cruz S."/>
            <person name="Jetten M.S."/>
            <person name="Dutilh B.E."/>
        </authorList>
    </citation>
    <scope>NUCLEOTIDE SEQUENCE [LARGE SCALE GENOMIC DNA]</scope>
    <source>
        <strain evidence="7">OLB20</strain>
    </source>
</reference>
<keyword evidence="4 5" id="KW-0472">Membrane</keyword>
<gene>
    <name evidence="7" type="ORF">TR69_WS6001001429</name>
</gene>
<dbReference type="GO" id="GO:0012505">
    <property type="term" value="C:endomembrane system"/>
    <property type="evidence" value="ECO:0007669"/>
    <property type="project" value="UniProtKB-SubCell"/>
</dbReference>
<evidence type="ECO:0000256" key="1">
    <source>
        <dbReference type="ARBA" id="ARBA00004127"/>
    </source>
</evidence>
<evidence type="ECO:0000313" key="7">
    <source>
        <dbReference type="EMBL" id="KXK25823.1"/>
    </source>
</evidence>
<feature type="transmembrane region" description="Helical" evidence="5">
    <location>
        <begin position="7"/>
        <end position="26"/>
    </location>
</feature>
<evidence type="ECO:0000256" key="4">
    <source>
        <dbReference type="ARBA" id="ARBA00023136"/>
    </source>
</evidence>
<keyword evidence="2 5" id="KW-0812">Transmembrane</keyword>
<evidence type="ECO:0000256" key="2">
    <source>
        <dbReference type="ARBA" id="ARBA00022692"/>
    </source>
</evidence>